<dbReference type="RefSeq" id="WP_084276097.1">
    <property type="nucleotide sequence ID" value="NZ_AP026671.1"/>
</dbReference>
<sequence length="376" mass="42730">MKKIPLFSVTVDKEESQKLQDVLQDKDTPTELEEKFCEYVSSDFSITTSNETAALHLAMTAIDLKRGDKIICSVNAYPNVPEVVRHFDAEPIFIDIDPDDYNIDLDELEKVLSKNKSKKLKGAIISHVAGQPTDLDRLYEIANSYGIMIVEDATNALGATYKGKRVGSFANVDMCAFSFNPHKQKKLGNGGILTTFNEELNERARLLRNNAIVQSSWDSDGGLGYVYDVVDIGLEYDMSKFDAAFNLSLLAKNDKEIERRKEIAAIYNKELANTPHIELPVVKRDHIFSLYIIKIDKNRDSFARELYKRGIEVGLHYIPLHLLSYYKQKYSLRVNDFPKALRNFQQILSIPIHAGMSDEDAYYVVEQIKEVAKSRV</sequence>
<evidence type="ECO:0000313" key="5">
    <source>
        <dbReference type="EMBL" id="SMC09823.1"/>
    </source>
</evidence>
<dbReference type="InterPro" id="IPR015422">
    <property type="entry name" value="PyrdxlP-dep_Trfase_small"/>
</dbReference>
<dbReference type="AlphaFoldDB" id="A0A1W1WVR7"/>
<evidence type="ECO:0000256" key="1">
    <source>
        <dbReference type="ARBA" id="ARBA00037999"/>
    </source>
</evidence>
<keyword evidence="3 4" id="KW-0663">Pyridoxal phosphate</keyword>
<feature type="active site" description="Proton acceptor" evidence="2">
    <location>
        <position position="183"/>
    </location>
</feature>
<dbReference type="SUPFAM" id="SSF53383">
    <property type="entry name" value="PLP-dependent transferases"/>
    <property type="match status" value="1"/>
</dbReference>
<dbReference type="InterPro" id="IPR015421">
    <property type="entry name" value="PyrdxlP-dep_Trfase_major"/>
</dbReference>
<name>A0A1W1WVR7_9BACT</name>
<dbReference type="CDD" id="cd00616">
    <property type="entry name" value="AHBA_syn"/>
    <property type="match status" value="1"/>
</dbReference>
<feature type="modified residue" description="N6-(pyridoxal phosphate)lysine" evidence="3">
    <location>
        <position position="183"/>
    </location>
</feature>
<dbReference type="OrthoDB" id="5351682at2"/>
<dbReference type="PIRSF" id="PIRSF000390">
    <property type="entry name" value="PLP_StrS"/>
    <property type="match status" value="1"/>
</dbReference>
<evidence type="ECO:0000256" key="4">
    <source>
        <dbReference type="RuleBase" id="RU004508"/>
    </source>
</evidence>
<accession>A0A1W1WVR7</accession>
<protein>
    <submittedName>
        <fullName evidence="5">dTDP-4-amino-4,6-dideoxygalactose transaminase</fullName>
    </submittedName>
</protein>
<dbReference type="Gene3D" id="3.90.1150.10">
    <property type="entry name" value="Aspartate Aminotransferase, domain 1"/>
    <property type="match status" value="1"/>
</dbReference>
<reference evidence="6" key="1">
    <citation type="submission" date="2017-04" db="EMBL/GenBank/DDBJ databases">
        <authorList>
            <person name="Varghese N."/>
            <person name="Submissions S."/>
        </authorList>
    </citation>
    <scope>NUCLEOTIDE SEQUENCE [LARGE SCALE GENOMIC DNA]</scope>
    <source>
        <strain evidence="6">DSM 16512</strain>
    </source>
</reference>
<dbReference type="Proteomes" id="UP000192602">
    <property type="component" value="Unassembled WGS sequence"/>
</dbReference>
<dbReference type="EMBL" id="FWWZ01000001">
    <property type="protein sequence ID" value="SMC09823.1"/>
    <property type="molecule type" value="Genomic_DNA"/>
</dbReference>
<dbReference type="Gene3D" id="3.40.640.10">
    <property type="entry name" value="Type I PLP-dependent aspartate aminotransferase-like (Major domain)"/>
    <property type="match status" value="1"/>
</dbReference>
<dbReference type="GO" id="GO:0008483">
    <property type="term" value="F:transaminase activity"/>
    <property type="evidence" value="ECO:0007669"/>
    <property type="project" value="TreeGrafter"/>
</dbReference>
<organism evidence="5 6">
    <name type="scientific">Nitratiruptor tergarcus DSM 16512</name>
    <dbReference type="NCBI Taxonomy" id="1069081"/>
    <lineage>
        <taxon>Bacteria</taxon>
        <taxon>Pseudomonadati</taxon>
        <taxon>Campylobacterota</taxon>
        <taxon>Epsilonproteobacteria</taxon>
        <taxon>Nautiliales</taxon>
        <taxon>Nitratiruptoraceae</taxon>
        <taxon>Nitratiruptor</taxon>
    </lineage>
</organism>
<dbReference type="PANTHER" id="PTHR30244">
    <property type="entry name" value="TRANSAMINASE"/>
    <property type="match status" value="1"/>
</dbReference>
<gene>
    <name evidence="5" type="ORF">SAMN05660197_1645</name>
</gene>
<dbReference type="PANTHER" id="PTHR30244:SF34">
    <property type="entry name" value="DTDP-4-AMINO-4,6-DIDEOXYGALACTOSE TRANSAMINASE"/>
    <property type="match status" value="1"/>
</dbReference>
<dbReference type="InterPro" id="IPR000653">
    <property type="entry name" value="DegT/StrS_aminotransferase"/>
</dbReference>
<dbReference type="InterPro" id="IPR015424">
    <property type="entry name" value="PyrdxlP-dep_Trfase"/>
</dbReference>
<dbReference type="GO" id="GO:0030170">
    <property type="term" value="F:pyridoxal phosphate binding"/>
    <property type="evidence" value="ECO:0007669"/>
    <property type="project" value="TreeGrafter"/>
</dbReference>
<dbReference type="Pfam" id="PF01041">
    <property type="entry name" value="DegT_DnrJ_EryC1"/>
    <property type="match status" value="1"/>
</dbReference>
<comment type="similarity">
    <text evidence="1 4">Belongs to the DegT/DnrJ/EryC1 family.</text>
</comment>
<dbReference type="STRING" id="1069081.SAMN05660197_1645"/>
<evidence type="ECO:0000256" key="3">
    <source>
        <dbReference type="PIRSR" id="PIRSR000390-2"/>
    </source>
</evidence>
<dbReference type="GO" id="GO:0000271">
    <property type="term" value="P:polysaccharide biosynthetic process"/>
    <property type="evidence" value="ECO:0007669"/>
    <property type="project" value="TreeGrafter"/>
</dbReference>
<keyword evidence="6" id="KW-1185">Reference proteome</keyword>
<proteinExistence type="inferred from homology"/>
<evidence type="ECO:0000313" key="6">
    <source>
        <dbReference type="Proteomes" id="UP000192602"/>
    </source>
</evidence>
<evidence type="ECO:0000256" key="2">
    <source>
        <dbReference type="PIRSR" id="PIRSR000390-1"/>
    </source>
</evidence>